<dbReference type="AlphaFoldDB" id="A0A3B0W882"/>
<evidence type="ECO:0000256" key="4">
    <source>
        <dbReference type="ARBA" id="ARBA00022692"/>
    </source>
</evidence>
<evidence type="ECO:0000256" key="1">
    <source>
        <dbReference type="ARBA" id="ARBA00004162"/>
    </source>
</evidence>
<dbReference type="GO" id="GO:0005886">
    <property type="term" value="C:plasma membrane"/>
    <property type="evidence" value="ECO:0007669"/>
    <property type="project" value="UniProtKB-SubCell"/>
</dbReference>
<comment type="similarity">
    <text evidence="2">Belongs to the MotB family.</text>
</comment>
<dbReference type="PANTHER" id="PTHR30329">
    <property type="entry name" value="STATOR ELEMENT OF FLAGELLAR MOTOR COMPLEX"/>
    <property type="match status" value="1"/>
</dbReference>
<comment type="subcellular location">
    <subcellularLocation>
        <location evidence="1">Cell membrane</location>
        <topology evidence="1">Single-pass membrane protein</topology>
    </subcellularLocation>
</comment>
<evidence type="ECO:0000256" key="5">
    <source>
        <dbReference type="ARBA" id="ARBA00022989"/>
    </source>
</evidence>
<sequence length="332" mass="37102">MSEEAECKCPEGIPAWVMTFADLMSLLLAFFVLLFSFSEMDKAVYKELAGSLKDAFGVQREIKAKETPRGINIIAREFSPGRPQETTINEVRQMTTNESKMHPVFTDASKEGQENMDKKSESANDLSYNAMDETNVTLSEDEIEQMHRILQDAEAVREALEEEISQGVVDMEITEKSIILRIREKGSFSSGSANIIKPFKMIVDKISAVFNDFDGVIVVSGHTDNVPINTYRFRSNWELSSSRAVSVLHVLSSADALGDKRFKIAAFAETKPVASNDTWDGRANNRRVEIMMDYSEEPKRQISNSSDDESVGAKSEVMLEVIEEVTAEALVL</sequence>
<organism evidence="9">
    <name type="scientific">hydrothermal vent metagenome</name>
    <dbReference type="NCBI Taxonomy" id="652676"/>
    <lineage>
        <taxon>unclassified sequences</taxon>
        <taxon>metagenomes</taxon>
        <taxon>ecological metagenomes</taxon>
    </lineage>
</organism>
<evidence type="ECO:0000256" key="2">
    <source>
        <dbReference type="ARBA" id="ARBA00008914"/>
    </source>
</evidence>
<dbReference type="InterPro" id="IPR036737">
    <property type="entry name" value="OmpA-like_sf"/>
</dbReference>
<evidence type="ECO:0000256" key="7">
    <source>
        <dbReference type="SAM" id="Phobius"/>
    </source>
</evidence>
<gene>
    <name evidence="9" type="ORF">MNBD_GAMMA05-665</name>
</gene>
<keyword evidence="6 7" id="KW-0472">Membrane</keyword>
<keyword evidence="9" id="KW-0282">Flagellum</keyword>
<keyword evidence="5 7" id="KW-1133">Transmembrane helix</keyword>
<keyword evidence="9" id="KW-0966">Cell projection</keyword>
<evidence type="ECO:0000313" key="9">
    <source>
        <dbReference type="EMBL" id="VAW52138.1"/>
    </source>
</evidence>
<dbReference type="EMBL" id="UOFE01000024">
    <property type="protein sequence ID" value="VAW52138.1"/>
    <property type="molecule type" value="Genomic_DNA"/>
</dbReference>
<dbReference type="Pfam" id="PF00691">
    <property type="entry name" value="OmpA"/>
    <property type="match status" value="1"/>
</dbReference>
<evidence type="ECO:0000256" key="3">
    <source>
        <dbReference type="ARBA" id="ARBA00022475"/>
    </source>
</evidence>
<dbReference type="PROSITE" id="PS51123">
    <property type="entry name" value="OMPA_2"/>
    <property type="match status" value="1"/>
</dbReference>
<name>A0A3B0W882_9ZZZZ</name>
<feature type="domain" description="OmpA-like" evidence="8">
    <location>
        <begin position="175"/>
        <end position="296"/>
    </location>
</feature>
<dbReference type="NCBIfam" id="NF006508">
    <property type="entry name" value="PRK08944.1"/>
    <property type="match status" value="1"/>
</dbReference>
<keyword evidence="9" id="KW-0969">Cilium</keyword>
<proteinExistence type="inferred from homology"/>
<feature type="transmembrane region" description="Helical" evidence="7">
    <location>
        <begin position="15"/>
        <end position="37"/>
    </location>
</feature>
<dbReference type="SUPFAM" id="SSF103088">
    <property type="entry name" value="OmpA-like"/>
    <property type="match status" value="1"/>
</dbReference>
<accession>A0A3B0W882</accession>
<dbReference type="PANTHER" id="PTHR30329:SF21">
    <property type="entry name" value="LIPOPROTEIN YIAD-RELATED"/>
    <property type="match status" value="1"/>
</dbReference>
<dbReference type="CDD" id="cd07185">
    <property type="entry name" value="OmpA_C-like"/>
    <property type="match status" value="1"/>
</dbReference>
<evidence type="ECO:0000256" key="6">
    <source>
        <dbReference type="ARBA" id="ARBA00023136"/>
    </source>
</evidence>
<evidence type="ECO:0000259" key="8">
    <source>
        <dbReference type="PROSITE" id="PS51123"/>
    </source>
</evidence>
<protein>
    <submittedName>
        <fullName evidence="9">Flagellar motor rotation protein MotB</fullName>
    </submittedName>
</protein>
<dbReference type="Gene3D" id="3.30.1330.60">
    <property type="entry name" value="OmpA-like domain"/>
    <property type="match status" value="1"/>
</dbReference>
<keyword evidence="3" id="KW-1003">Cell membrane</keyword>
<keyword evidence="4 7" id="KW-0812">Transmembrane</keyword>
<reference evidence="9" key="1">
    <citation type="submission" date="2018-06" db="EMBL/GenBank/DDBJ databases">
        <authorList>
            <person name="Zhirakovskaya E."/>
        </authorList>
    </citation>
    <scope>NUCLEOTIDE SEQUENCE</scope>
</reference>
<dbReference type="InterPro" id="IPR025713">
    <property type="entry name" value="MotB-like_N_dom"/>
</dbReference>
<dbReference type="InterPro" id="IPR050330">
    <property type="entry name" value="Bact_OuterMem_StrucFunc"/>
</dbReference>
<dbReference type="Pfam" id="PF13677">
    <property type="entry name" value="MotB_plug"/>
    <property type="match status" value="1"/>
</dbReference>
<dbReference type="InterPro" id="IPR006665">
    <property type="entry name" value="OmpA-like"/>
</dbReference>